<proteinExistence type="inferred from homology"/>
<dbReference type="Proteomes" id="UP000317494">
    <property type="component" value="Unassembled WGS sequence"/>
</dbReference>
<dbReference type="SUPFAM" id="SSF89550">
    <property type="entry name" value="PHP domain-like"/>
    <property type="match status" value="1"/>
</dbReference>
<evidence type="ECO:0000256" key="5">
    <source>
        <dbReference type="ARBA" id="ARBA00022801"/>
    </source>
</evidence>
<comment type="similarity">
    <text evidence="2">Belongs to the PHP hydrolase family. HisK subfamily.</text>
</comment>
<comment type="catalytic activity">
    <reaction evidence="7">
        <text>L-histidinol phosphate + H2O = L-histidinol + phosphate</text>
        <dbReference type="Rhea" id="RHEA:14465"/>
        <dbReference type="ChEBI" id="CHEBI:15377"/>
        <dbReference type="ChEBI" id="CHEBI:43474"/>
        <dbReference type="ChEBI" id="CHEBI:57699"/>
        <dbReference type="ChEBI" id="CHEBI:57980"/>
        <dbReference type="EC" id="3.1.3.15"/>
    </reaction>
</comment>
<dbReference type="GO" id="GO:0005737">
    <property type="term" value="C:cytoplasm"/>
    <property type="evidence" value="ECO:0007669"/>
    <property type="project" value="TreeGrafter"/>
</dbReference>
<evidence type="ECO:0000313" key="12">
    <source>
        <dbReference type="Proteomes" id="UP000317494"/>
    </source>
</evidence>
<keyword evidence="5" id="KW-0378">Hydrolase</keyword>
<organism evidence="10 12">
    <name type="scientific">Synchytrium endobioticum</name>
    <dbReference type="NCBI Taxonomy" id="286115"/>
    <lineage>
        <taxon>Eukaryota</taxon>
        <taxon>Fungi</taxon>
        <taxon>Fungi incertae sedis</taxon>
        <taxon>Chytridiomycota</taxon>
        <taxon>Chytridiomycota incertae sedis</taxon>
        <taxon>Chytridiomycetes</taxon>
        <taxon>Synchytriales</taxon>
        <taxon>Synchytriaceae</taxon>
        <taxon>Synchytrium</taxon>
    </lineage>
</organism>
<dbReference type="InterPro" id="IPR016195">
    <property type="entry name" value="Pol/histidinol_Pase-like"/>
</dbReference>
<comment type="caution">
    <text evidence="10">The sequence shown here is derived from an EMBL/GenBank/DDBJ whole genome shotgun (WGS) entry which is preliminary data.</text>
</comment>
<dbReference type="EMBL" id="QEAM01000018">
    <property type="protein sequence ID" value="TPX50409.1"/>
    <property type="molecule type" value="Genomic_DNA"/>
</dbReference>
<gene>
    <name evidence="10" type="primary">HIS2</name>
    <name evidence="11" type="ORF">SeLEV6574_g00895</name>
    <name evidence="10" type="ORF">SeMB42_g04162</name>
</gene>
<dbReference type="EC" id="3.1.3.15" evidence="3"/>
<evidence type="ECO:0000259" key="9">
    <source>
        <dbReference type="Pfam" id="PF02811"/>
    </source>
</evidence>
<feature type="region of interest" description="Disordered" evidence="8">
    <location>
        <begin position="387"/>
        <end position="417"/>
    </location>
</feature>
<keyword evidence="12" id="KW-1185">Reference proteome</keyword>
<dbReference type="CDD" id="cd12110">
    <property type="entry name" value="PHP_HisPPase_Hisj_like"/>
    <property type="match status" value="1"/>
</dbReference>
<dbReference type="Gene3D" id="3.20.20.140">
    <property type="entry name" value="Metal-dependent hydrolases"/>
    <property type="match status" value="1"/>
</dbReference>
<dbReference type="AlphaFoldDB" id="A0A507D0E8"/>
<evidence type="ECO:0000256" key="3">
    <source>
        <dbReference type="ARBA" id="ARBA00013085"/>
    </source>
</evidence>
<evidence type="ECO:0000313" key="11">
    <source>
        <dbReference type="EMBL" id="TPX50409.1"/>
    </source>
</evidence>
<evidence type="ECO:0000256" key="6">
    <source>
        <dbReference type="ARBA" id="ARBA00023102"/>
    </source>
</evidence>
<evidence type="ECO:0000256" key="8">
    <source>
        <dbReference type="SAM" id="MobiDB-lite"/>
    </source>
</evidence>
<dbReference type="PANTHER" id="PTHR21039">
    <property type="entry name" value="HISTIDINOL PHOSPHATASE-RELATED"/>
    <property type="match status" value="1"/>
</dbReference>
<dbReference type="Pfam" id="PF02811">
    <property type="entry name" value="PHP"/>
    <property type="match status" value="1"/>
</dbReference>
<dbReference type="PANTHER" id="PTHR21039:SF0">
    <property type="entry name" value="HISTIDINOL-PHOSPHATASE"/>
    <property type="match status" value="1"/>
</dbReference>
<sequence>MPVSLHSHSGQYCQHAYGELEQVIQKAIDMGFVCFGMSEHMPRSQEKDLYPEEVELKYTPSCLATTYDNFVSNAQRLIAQYETPNTSLLLGMETEYIRLSDLDLVTQLRTQHQIDYIVGSVHHVAEVPVDYSDAMYTSIEHMLGSTETVFRVYFNAQYEMLKILKPEVVGHFDLVRLFRPYHPLSKDVWGLIDRNIQCIVSYGGLVEINSRALKKNLPWPYPFKDIVQRMMACNVKFTISDDSHGPNDVAIHYDKLRDYLLEMGIGSIYYLTKIDGHVITLEIPNVAYHSFWSKNNLVSSSSSSSNQSSKQSLTIMPISPLIAAPSPVLTSRSPTSPVSIQPAPSRLVNIDGQPKLPGAFPSAFPTNNQSNEMDSLPVSESELVISDGGTERDNISNDAEIRDHTSTQTRGANHESPEGCYILDESASNSDIDDEEFVMVEANDVLGGY</sequence>
<keyword evidence="6" id="KW-0368">Histidine biosynthesis</keyword>
<dbReference type="GO" id="GO:0004401">
    <property type="term" value="F:histidinol-phosphatase activity"/>
    <property type="evidence" value="ECO:0007669"/>
    <property type="project" value="UniProtKB-EC"/>
</dbReference>
<evidence type="ECO:0000313" key="13">
    <source>
        <dbReference type="Proteomes" id="UP000320475"/>
    </source>
</evidence>
<evidence type="ECO:0000256" key="4">
    <source>
        <dbReference type="ARBA" id="ARBA00022605"/>
    </source>
</evidence>
<comment type="pathway">
    <text evidence="1">Amino-acid biosynthesis; L-histidine biosynthesis; L-histidine from 5-phospho-alpha-D-ribose 1-diphosphate: step 8/9.</text>
</comment>
<accession>A0A507D0E8</accession>
<feature type="compositionally biased region" description="Basic and acidic residues" evidence="8">
    <location>
        <begin position="389"/>
        <end position="405"/>
    </location>
</feature>
<protein>
    <recommendedName>
        <fullName evidence="3">histidinol-phosphatase</fullName>
        <ecNumber evidence="3">3.1.3.15</ecNumber>
    </recommendedName>
</protein>
<feature type="domain" description="PHP" evidence="9">
    <location>
        <begin position="5"/>
        <end position="210"/>
    </location>
</feature>
<dbReference type="UniPathway" id="UPA00031">
    <property type="reaction ID" value="UER00013"/>
</dbReference>
<evidence type="ECO:0000256" key="1">
    <source>
        <dbReference type="ARBA" id="ARBA00004970"/>
    </source>
</evidence>
<dbReference type="NCBIfam" id="TIGR01856">
    <property type="entry name" value="hisJ_fam"/>
    <property type="match status" value="1"/>
</dbReference>
<dbReference type="OrthoDB" id="5957391at2759"/>
<dbReference type="InterPro" id="IPR004013">
    <property type="entry name" value="PHP_dom"/>
</dbReference>
<evidence type="ECO:0000256" key="2">
    <source>
        <dbReference type="ARBA" id="ARBA00009152"/>
    </source>
</evidence>
<dbReference type="GO" id="GO:0000105">
    <property type="term" value="P:L-histidine biosynthetic process"/>
    <property type="evidence" value="ECO:0007669"/>
    <property type="project" value="UniProtKB-UniPathway"/>
</dbReference>
<evidence type="ECO:0000313" key="10">
    <source>
        <dbReference type="EMBL" id="TPX44924.1"/>
    </source>
</evidence>
<evidence type="ECO:0000256" key="7">
    <source>
        <dbReference type="ARBA" id="ARBA00049158"/>
    </source>
</evidence>
<name>A0A507D0E8_9FUNG</name>
<reference evidence="12 13" key="1">
    <citation type="journal article" date="2019" name="Sci. Rep.">
        <title>Comparative genomics of chytrid fungi reveal insights into the obligate biotrophic and pathogenic lifestyle of Synchytrium endobioticum.</title>
        <authorList>
            <person name="van de Vossenberg B.T.L.H."/>
            <person name="Warris S."/>
            <person name="Nguyen H.D.T."/>
            <person name="van Gent-Pelzer M.P.E."/>
            <person name="Joly D.L."/>
            <person name="van de Geest H.C."/>
            <person name="Bonants P.J.M."/>
            <person name="Smith D.S."/>
            <person name="Levesque C.A."/>
            <person name="van der Lee T.A.J."/>
        </authorList>
    </citation>
    <scope>NUCLEOTIDE SEQUENCE [LARGE SCALE GENOMIC DNA]</scope>
    <source>
        <strain evidence="11 13">LEV6574</strain>
        <strain evidence="10 12">MB42</strain>
    </source>
</reference>
<dbReference type="VEuPathDB" id="FungiDB:SeMB42_g04162"/>
<dbReference type="STRING" id="286115.A0A507D0E8"/>
<keyword evidence="4" id="KW-0028">Amino-acid biosynthesis</keyword>
<dbReference type="EMBL" id="QEAN01000163">
    <property type="protein sequence ID" value="TPX44924.1"/>
    <property type="molecule type" value="Genomic_DNA"/>
</dbReference>
<dbReference type="Proteomes" id="UP000320475">
    <property type="component" value="Unassembled WGS sequence"/>
</dbReference>
<dbReference type="InterPro" id="IPR010140">
    <property type="entry name" value="Histidinol_P_phosphatase_HisJ"/>
</dbReference>